<keyword evidence="2" id="KW-0812">Transmembrane</keyword>
<name>A0A4Q2S1D6_9ACTN</name>
<accession>A0A4Q2S1D6</accession>
<keyword evidence="4" id="KW-1185">Reference proteome</keyword>
<dbReference type="OrthoDB" id="7628974at2"/>
<proteinExistence type="predicted"/>
<keyword evidence="2" id="KW-1133">Transmembrane helix</keyword>
<reference evidence="3 4" key="1">
    <citation type="submission" date="2019-01" db="EMBL/GenBank/DDBJ databases">
        <title>Novel species of Nocardioides.</title>
        <authorList>
            <person name="Liu Q."/>
            <person name="Xin Y.-H."/>
        </authorList>
    </citation>
    <scope>NUCLEOTIDE SEQUENCE [LARGE SCALE GENOMIC DNA]</scope>
    <source>
        <strain evidence="3 4">CGMCC 4.6882</strain>
    </source>
</reference>
<dbReference type="Proteomes" id="UP000294071">
    <property type="component" value="Unassembled WGS sequence"/>
</dbReference>
<evidence type="ECO:0000256" key="1">
    <source>
        <dbReference type="SAM" id="MobiDB-lite"/>
    </source>
</evidence>
<comment type="caution">
    <text evidence="3">The sequence shown here is derived from an EMBL/GenBank/DDBJ whole genome shotgun (WGS) entry which is preliminary data.</text>
</comment>
<gene>
    <name evidence="3" type="ORF">EUA93_13960</name>
</gene>
<feature type="region of interest" description="Disordered" evidence="1">
    <location>
        <begin position="95"/>
        <end position="117"/>
    </location>
</feature>
<dbReference type="RefSeq" id="WP_129400687.1">
    <property type="nucleotide sequence ID" value="NZ_SDWT01000001.1"/>
</dbReference>
<evidence type="ECO:0000313" key="4">
    <source>
        <dbReference type="Proteomes" id="UP000294071"/>
    </source>
</evidence>
<feature type="transmembrane region" description="Helical" evidence="2">
    <location>
        <begin position="219"/>
        <end position="241"/>
    </location>
</feature>
<feature type="transmembrane region" description="Helical" evidence="2">
    <location>
        <begin position="189"/>
        <end position="207"/>
    </location>
</feature>
<evidence type="ECO:0000256" key="2">
    <source>
        <dbReference type="SAM" id="Phobius"/>
    </source>
</evidence>
<sequence>MPEQGPYDDLVGRLQQLRADAGVPSYGDIASNVSRVRVERGLTPEQARVGRTTVYDAFRMGRQRIDADLVGDIARALGADDATAEVWAADARNARQSVPDTDIADPGAEESGTEVGEPPRLAPRLVVGVLLAGLAVNLVGRGLVAVLDLPVYLDMIGTAFSAIVLGPWWGALVGVTTNVAGTGTEGTDSLLFAPVNVGGALLWGYGVRHGWGRSAPRFFVLNLAVAVASACLVIPVVVLVGDGLGGHAADRITASAMELVASVWASVTVSSLLTEVVDKLICGFVSLAVLESLPVRLRPAGWAVGEQ</sequence>
<dbReference type="AlphaFoldDB" id="A0A4Q2S1D6"/>
<keyword evidence="2" id="KW-0472">Membrane</keyword>
<dbReference type="EMBL" id="SDWT01000001">
    <property type="protein sequence ID" value="RYB95347.1"/>
    <property type="molecule type" value="Genomic_DNA"/>
</dbReference>
<evidence type="ECO:0008006" key="5">
    <source>
        <dbReference type="Google" id="ProtNLM"/>
    </source>
</evidence>
<organism evidence="3 4">
    <name type="scientific">Nocardioides oleivorans</name>
    <dbReference type="NCBI Taxonomy" id="273676"/>
    <lineage>
        <taxon>Bacteria</taxon>
        <taxon>Bacillati</taxon>
        <taxon>Actinomycetota</taxon>
        <taxon>Actinomycetes</taxon>
        <taxon>Propionibacteriales</taxon>
        <taxon>Nocardioidaceae</taxon>
        <taxon>Nocardioides</taxon>
    </lineage>
</organism>
<evidence type="ECO:0000313" key="3">
    <source>
        <dbReference type="EMBL" id="RYB95347.1"/>
    </source>
</evidence>
<feature type="transmembrane region" description="Helical" evidence="2">
    <location>
        <begin position="121"/>
        <end position="139"/>
    </location>
</feature>
<feature type="transmembrane region" description="Helical" evidence="2">
    <location>
        <begin position="151"/>
        <end position="169"/>
    </location>
</feature>
<dbReference type="Gene3D" id="1.10.1760.20">
    <property type="match status" value="1"/>
</dbReference>
<protein>
    <recommendedName>
        <fullName evidence="5">ECF transporter S component</fullName>
    </recommendedName>
</protein>